<evidence type="ECO:0000256" key="12">
    <source>
        <dbReference type="SAM" id="SignalP"/>
    </source>
</evidence>
<keyword evidence="12" id="KW-0732">Signal</keyword>
<reference evidence="15" key="1">
    <citation type="submission" date="2022-11" db="UniProtKB">
        <authorList>
            <consortium name="WormBaseParasite"/>
        </authorList>
    </citation>
    <scope>IDENTIFICATION</scope>
</reference>
<dbReference type="PANTHER" id="PTHR24247">
    <property type="entry name" value="5-HYDROXYTRYPTAMINE RECEPTOR"/>
    <property type="match status" value="1"/>
</dbReference>
<dbReference type="PRINTS" id="PR00237">
    <property type="entry name" value="GPCRRHODOPSN"/>
</dbReference>
<feature type="chain" id="PRO_5036858591" evidence="12">
    <location>
        <begin position="26"/>
        <end position="862"/>
    </location>
</feature>
<dbReference type="AlphaFoldDB" id="A0A914GQB8"/>
<evidence type="ECO:0000256" key="1">
    <source>
        <dbReference type="ARBA" id="ARBA00004651"/>
    </source>
</evidence>
<dbReference type="GO" id="GO:0016907">
    <property type="term" value="F:G protein-coupled acetylcholine receptor activity"/>
    <property type="evidence" value="ECO:0007669"/>
    <property type="project" value="InterPro"/>
</dbReference>
<dbReference type="Proteomes" id="UP000887572">
    <property type="component" value="Unplaced"/>
</dbReference>
<feature type="transmembrane region" description="Helical" evidence="11">
    <location>
        <begin position="289"/>
        <end position="308"/>
    </location>
</feature>
<dbReference type="SUPFAM" id="SSF81321">
    <property type="entry name" value="Family A G protein-coupled receptor-like"/>
    <property type="match status" value="1"/>
</dbReference>
<proteinExistence type="inferred from homology"/>
<dbReference type="GO" id="GO:0007187">
    <property type="term" value="P:G protein-coupled receptor signaling pathway, coupled to cyclic nucleotide second messenger"/>
    <property type="evidence" value="ECO:0007669"/>
    <property type="project" value="TreeGrafter"/>
</dbReference>
<feature type="transmembrane region" description="Helical" evidence="11">
    <location>
        <begin position="339"/>
        <end position="365"/>
    </location>
</feature>
<feature type="compositionally biased region" description="Low complexity" evidence="10">
    <location>
        <begin position="100"/>
        <end position="128"/>
    </location>
</feature>
<keyword evidence="4 11" id="KW-1133">Transmembrane helix</keyword>
<evidence type="ECO:0000256" key="5">
    <source>
        <dbReference type="ARBA" id="ARBA00023040"/>
    </source>
</evidence>
<dbReference type="Gene3D" id="1.20.1070.10">
    <property type="entry name" value="Rhodopsin 7-helix transmembrane proteins"/>
    <property type="match status" value="2"/>
</dbReference>
<keyword evidence="2" id="KW-1003">Cell membrane</keyword>
<evidence type="ECO:0000256" key="2">
    <source>
        <dbReference type="ARBA" id="ARBA00022475"/>
    </source>
</evidence>
<dbReference type="PRINTS" id="PR00243">
    <property type="entry name" value="MUSCARINICR"/>
</dbReference>
<feature type="compositionally biased region" description="Basic residues" evidence="10">
    <location>
        <begin position="77"/>
        <end position="88"/>
    </location>
</feature>
<dbReference type="InterPro" id="IPR017452">
    <property type="entry name" value="GPCR_Rhodpsn_7TM"/>
</dbReference>
<feature type="transmembrane region" description="Helical" evidence="11">
    <location>
        <begin position="786"/>
        <end position="806"/>
    </location>
</feature>
<evidence type="ECO:0000256" key="9">
    <source>
        <dbReference type="RuleBase" id="RU000688"/>
    </source>
</evidence>
<dbReference type="WBParaSite" id="Gr19_v10_g10361.t1">
    <property type="protein sequence ID" value="Gr19_v10_g10361.t1"/>
    <property type="gene ID" value="Gr19_v10_g10361"/>
</dbReference>
<keyword evidence="6 11" id="KW-0472">Membrane</keyword>
<protein>
    <submittedName>
        <fullName evidence="15">G-protein coupled receptors family 1 profile domain-containing protein</fullName>
    </submittedName>
</protein>
<dbReference type="InterPro" id="IPR000995">
    <property type="entry name" value="Musac_Ach_rcpt"/>
</dbReference>
<comment type="similarity">
    <text evidence="9">Belongs to the G-protein coupled receptor 1 family.</text>
</comment>
<feature type="transmembrane region" description="Helical" evidence="11">
    <location>
        <begin position="169"/>
        <end position="197"/>
    </location>
</feature>
<dbReference type="PANTHER" id="PTHR24247:SF265">
    <property type="entry name" value="MUSCARINIC ACETYLCHOLINE RECEPTOR DM1"/>
    <property type="match status" value="1"/>
</dbReference>
<evidence type="ECO:0000313" key="15">
    <source>
        <dbReference type="WBParaSite" id="Gr19_v10_g10361.t1"/>
    </source>
</evidence>
<keyword evidence="8 9" id="KW-0807">Transducer</keyword>
<keyword evidence="3 9" id="KW-0812">Transmembrane</keyword>
<dbReference type="GO" id="GO:0007197">
    <property type="term" value="P:adenylate cyclase-inhibiting G protein-coupled acetylcholine receptor signaling pathway"/>
    <property type="evidence" value="ECO:0007669"/>
    <property type="project" value="TreeGrafter"/>
</dbReference>
<sequence length="862" mass="95766">MSSTVFIFFVVLLALLSVPLPSSSASLSSLAVFSREDVALLYQRLKSATSDAVKRPTKNGAGHRRATTVRTSTMPGRTRHRSRSRQQHSGKMTTTPVHVSAPKSSTPMSPSPSTWSRTSHSSTTILITPVPPRTVPPTSDDIKRIKDQRIAFVASPASESSAAASPTQILWVVLIVLIGVFFTAATSIGNALVMLSICVDKKLQTISNYFLFSLAVADLTVGIISIPLMTLYTVTQSWNFGYTLCQFWLCIDYLMCNASALNLLLISFDRYFSVTRPLSYRPKRTTRKALAMIAASYLLSLLLWPPWIVLWPYLEGRFIVEESAVCVVQFLAQGNSGNWLSQLVTVGTAAAAFYIPVTIMIVLYYKVYLETQRRQKELRKLQDGQLFSPTRLAGTSALHSLMLPLAPLIRGLQSPSQLPTTDLSLSPYCKTLLNQPPISTPSPSPITAKPFNQSKSGLNFLELVNNLSPTQPSFRKKERFSLLSFCIGKAAQTDISSEDSMADECGAVEDTSCGGGAMTTSNLDSILADSTPIELAISARNGTAQTERNAFVGEEEGDDDGKGAKLARDTLELDRTSRPSSVHTYNSIVIIEYPDGHGDLQHQRPSVRLSSHEEVASISARNSVERRIPPEASEGIRRPNSEERKRRADEGREREEDGQHRRATLRRDEKGRLTKTKSCPAEGETPKGTGQQPEKPQQQQSQQQNGTTTGASLKHLMRKSDIILLREEQMRRSEKERRRNERKQEGKAAKTLSAILFAFIITWTPYNVIVCLEAFYPNSVPNYLFTLSYFLSYVNSTINPLCYALCNARFRMTYLRIIKCKWRRPSINRQPFADNAFGRTSSGRKVLLKRHSRARGVASSVQ</sequence>
<feature type="domain" description="G-protein coupled receptors family 1 profile" evidence="13">
    <location>
        <begin position="189"/>
        <end position="803"/>
    </location>
</feature>
<keyword evidence="14" id="KW-1185">Reference proteome</keyword>
<evidence type="ECO:0000256" key="6">
    <source>
        <dbReference type="ARBA" id="ARBA00023136"/>
    </source>
</evidence>
<evidence type="ECO:0000256" key="11">
    <source>
        <dbReference type="SAM" id="Phobius"/>
    </source>
</evidence>
<evidence type="ECO:0000256" key="10">
    <source>
        <dbReference type="SAM" id="MobiDB-lite"/>
    </source>
</evidence>
<dbReference type="GO" id="GO:0030425">
    <property type="term" value="C:dendrite"/>
    <property type="evidence" value="ECO:0007669"/>
    <property type="project" value="TreeGrafter"/>
</dbReference>
<feature type="signal peptide" evidence="12">
    <location>
        <begin position="1"/>
        <end position="25"/>
    </location>
</feature>
<feature type="region of interest" description="Disordered" evidence="10">
    <location>
        <begin position="596"/>
        <end position="713"/>
    </location>
</feature>
<feature type="compositionally biased region" description="Low complexity" evidence="10">
    <location>
        <begin position="688"/>
        <end position="710"/>
    </location>
</feature>
<evidence type="ECO:0000256" key="3">
    <source>
        <dbReference type="ARBA" id="ARBA00022692"/>
    </source>
</evidence>
<feature type="transmembrane region" description="Helical" evidence="11">
    <location>
        <begin position="748"/>
        <end position="766"/>
    </location>
</feature>
<dbReference type="GO" id="GO:0004993">
    <property type="term" value="F:G protein-coupled serotonin receptor activity"/>
    <property type="evidence" value="ECO:0007669"/>
    <property type="project" value="TreeGrafter"/>
</dbReference>
<dbReference type="Pfam" id="PF00001">
    <property type="entry name" value="7tm_1"/>
    <property type="match status" value="1"/>
</dbReference>
<keyword evidence="5 9" id="KW-0297">G-protein coupled receptor</keyword>
<dbReference type="InterPro" id="IPR000276">
    <property type="entry name" value="GPCR_Rhodpsn"/>
</dbReference>
<dbReference type="GO" id="GO:0005886">
    <property type="term" value="C:plasma membrane"/>
    <property type="evidence" value="ECO:0007669"/>
    <property type="project" value="UniProtKB-SubCell"/>
</dbReference>
<dbReference type="GO" id="GO:0045202">
    <property type="term" value="C:synapse"/>
    <property type="evidence" value="ECO:0007669"/>
    <property type="project" value="TreeGrafter"/>
</dbReference>
<name>A0A914GQB8_GLORO</name>
<comment type="subcellular location">
    <subcellularLocation>
        <location evidence="1">Cell membrane</location>
        <topology evidence="1">Multi-pass membrane protein</topology>
    </subcellularLocation>
</comment>
<dbReference type="SMART" id="SM01381">
    <property type="entry name" value="7TM_GPCR_Srsx"/>
    <property type="match status" value="1"/>
</dbReference>
<keyword evidence="7 9" id="KW-0675">Receptor</keyword>
<evidence type="ECO:0000259" key="13">
    <source>
        <dbReference type="PROSITE" id="PS50262"/>
    </source>
</evidence>
<evidence type="ECO:0000313" key="14">
    <source>
        <dbReference type="Proteomes" id="UP000887572"/>
    </source>
</evidence>
<dbReference type="PROSITE" id="PS00237">
    <property type="entry name" value="G_PROTEIN_RECEP_F1_1"/>
    <property type="match status" value="1"/>
</dbReference>
<evidence type="ECO:0000256" key="8">
    <source>
        <dbReference type="ARBA" id="ARBA00023224"/>
    </source>
</evidence>
<feature type="transmembrane region" description="Helical" evidence="11">
    <location>
        <begin position="246"/>
        <end position="268"/>
    </location>
</feature>
<organism evidence="14 15">
    <name type="scientific">Globodera rostochiensis</name>
    <name type="common">Golden nematode worm</name>
    <name type="synonym">Heterodera rostochiensis</name>
    <dbReference type="NCBI Taxonomy" id="31243"/>
    <lineage>
        <taxon>Eukaryota</taxon>
        <taxon>Metazoa</taxon>
        <taxon>Ecdysozoa</taxon>
        <taxon>Nematoda</taxon>
        <taxon>Chromadorea</taxon>
        <taxon>Rhabditida</taxon>
        <taxon>Tylenchina</taxon>
        <taxon>Tylenchomorpha</taxon>
        <taxon>Tylenchoidea</taxon>
        <taxon>Heteroderidae</taxon>
        <taxon>Heteroderinae</taxon>
        <taxon>Globodera</taxon>
    </lineage>
</organism>
<feature type="transmembrane region" description="Helical" evidence="11">
    <location>
        <begin position="209"/>
        <end position="234"/>
    </location>
</feature>
<feature type="region of interest" description="Disordered" evidence="10">
    <location>
        <begin position="72"/>
        <end position="140"/>
    </location>
</feature>
<evidence type="ECO:0000256" key="7">
    <source>
        <dbReference type="ARBA" id="ARBA00023170"/>
    </source>
</evidence>
<dbReference type="PROSITE" id="PS50262">
    <property type="entry name" value="G_PROTEIN_RECEP_F1_2"/>
    <property type="match status" value="1"/>
</dbReference>
<feature type="compositionally biased region" description="Basic and acidic residues" evidence="10">
    <location>
        <begin position="623"/>
        <end position="672"/>
    </location>
</feature>
<accession>A0A914GQB8</accession>
<evidence type="ECO:0000256" key="4">
    <source>
        <dbReference type="ARBA" id="ARBA00022989"/>
    </source>
</evidence>